<evidence type="ECO:0000313" key="3">
    <source>
        <dbReference type="Proteomes" id="UP000215289"/>
    </source>
</evidence>
<dbReference type="STRING" id="1245748.A0A3R7M025"/>
<evidence type="ECO:0000313" key="2">
    <source>
        <dbReference type="EMBL" id="RLL98460.1"/>
    </source>
</evidence>
<feature type="region of interest" description="Disordered" evidence="1">
    <location>
        <begin position="41"/>
        <end position="106"/>
    </location>
</feature>
<feature type="compositionally biased region" description="Acidic residues" evidence="1">
    <location>
        <begin position="74"/>
        <end position="84"/>
    </location>
</feature>
<name>A0A3R7M025_9EURO</name>
<evidence type="ECO:0000256" key="1">
    <source>
        <dbReference type="SAM" id="MobiDB-lite"/>
    </source>
</evidence>
<dbReference type="AlphaFoldDB" id="A0A3R7M025"/>
<proteinExistence type="predicted"/>
<gene>
    <name evidence="2" type="ORF">CFD26_106391</name>
</gene>
<organism evidence="2 3">
    <name type="scientific">Aspergillus turcosus</name>
    <dbReference type="NCBI Taxonomy" id="1245748"/>
    <lineage>
        <taxon>Eukaryota</taxon>
        <taxon>Fungi</taxon>
        <taxon>Dikarya</taxon>
        <taxon>Ascomycota</taxon>
        <taxon>Pezizomycotina</taxon>
        <taxon>Eurotiomycetes</taxon>
        <taxon>Eurotiomycetidae</taxon>
        <taxon>Eurotiales</taxon>
        <taxon>Aspergillaceae</taxon>
        <taxon>Aspergillus</taxon>
        <taxon>Aspergillus subgen. Fumigati</taxon>
    </lineage>
</organism>
<dbReference type="OrthoDB" id="5375264at2759"/>
<comment type="caution">
    <text evidence="2">The sequence shown here is derived from an EMBL/GenBank/DDBJ whole genome shotgun (WGS) entry which is preliminary data.</text>
</comment>
<protein>
    <recommendedName>
        <fullName evidence="4">Myb-like domain-containing protein</fullName>
    </recommendedName>
</protein>
<accession>A0A3R7M025</accession>
<dbReference type="EMBL" id="NIDN02000052">
    <property type="protein sequence ID" value="RLL98460.1"/>
    <property type="molecule type" value="Genomic_DNA"/>
</dbReference>
<dbReference type="Proteomes" id="UP000215289">
    <property type="component" value="Unassembled WGS sequence"/>
</dbReference>
<keyword evidence="3" id="KW-1185">Reference proteome</keyword>
<sequence>MNIDTSFHIDSKGPVLTVATFTPINTEMNVAEIKVENDMSDNVLPGAAEEPQPTSAPATVTPRKRGRKKAADSADGDADADADSTETPTKKGKASPKKTLGPIPTSLESAGLADKMVLRMRDEEGRSWTDITNVWMSMTGIKVEGSTLRKRYTAMKANFVSISAEDEARILKVKKEVEEKFEQEKWHKIAEGVAADGGNNYPANAIQKKFKELNKKAQAAAAVETEG</sequence>
<reference evidence="2 3" key="1">
    <citation type="submission" date="2018-08" db="EMBL/GenBank/DDBJ databases">
        <title>Draft genome sequences of two Aspergillus turcosus clinical strains isolated from bronchoalveolar lavage fluid: one azole-susceptible and the other azole-resistant.</title>
        <authorList>
            <person name="Parent-Michaud M."/>
            <person name="Dufresne P.J."/>
            <person name="Fournier E."/>
            <person name="Martineau C."/>
            <person name="Moreira S."/>
            <person name="Perkins V."/>
            <person name="De Repentigny L."/>
            <person name="Dufresne S.F."/>
        </authorList>
    </citation>
    <scope>NUCLEOTIDE SEQUENCE [LARGE SCALE GENOMIC DNA]</scope>
    <source>
        <strain evidence="2">HMR AF 1038</strain>
    </source>
</reference>
<evidence type="ECO:0008006" key="4">
    <source>
        <dbReference type="Google" id="ProtNLM"/>
    </source>
</evidence>